<dbReference type="EMBL" id="CDMC01000018">
    <property type="protein sequence ID" value="CEL10361.1"/>
    <property type="molecule type" value="Genomic_DNA"/>
</dbReference>
<evidence type="ECO:0000313" key="3">
    <source>
        <dbReference type="EMBL" id="CEL10361.1"/>
    </source>
</evidence>
<organism evidence="3 4">
    <name type="scientific">Aspergillus calidoustus</name>
    <dbReference type="NCBI Taxonomy" id="454130"/>
    <lineage>
        <taxon>Eukaryota</taxon>
        <taxon>Fungi</taxon>
        <taxon>Dikarya</taxon>
        <taxon>Ascomycota</taxon>
        <taxon>Pezizomycotina</taxon>
        <taxon>Eurotiomycetes</taxon>
        <taxon>Eurotiomycetidae</taxon>
        <taxon>Eurotiales</taxon>
        <taxon>Aspergillaceae</taxon>
        <taxon>Aspergillus</taxon>
        <taxon>Aspergillus subgen. Nidulantes</taxon>
    </lineage>
</organism>
<feature type="domain" description="Leucine-rich repeat" evidence="2">
    <location>
        <begin position="235"/>
        <end position="393"/>
    </location>
</feature>
<dbReference type="Pfam" id="PF24969">
    <property type="entry name" value="LRR_15"/>
    <property type="match status" value="1"/>
</dbReference>
<dbReference type="InterPro" id="IPR001810">
    <property type="entry name" value="F-box_dom"/>
</dbReference>
<dbReference type="Proteomes" id="UP000054771">
    <property type="component" value="Unassembled WGS sequence"/>
</dbReference>
<accession>A0A0U5CHT1</accession>
<gene>
    <name evidence="3" type="ORF">ASPCAL13482</name>
</gene>
<feature type="domain" description="F-box" evidence="1">
    <location>
        <begin position="1"/>
        <end position="34"/>
    </location>
</feature>
<evidence type="ECO:0008006" key="5">
    <source>
        <dbReference type="Google" id="ProtNLM"/>
    </source>
</evidence>
<evidence type="ECO:0000313" key="4">
    <source>
        <dbReference type="Proteomes" id="UP000054771"/>
    </source>
</evidence>
<sequence>MDRLPTELVLAIADEVPEHTDRLNLLRVCRAWRDTLLEAVYSAVELETLQIPQLIETLLGNAQIALSVRRIDVLNQHGFRQPPDYPVINADVRALVDKIAKSPQKATDWCRDLHGSHPDAWTAILLALVPNLTTLTWGAAGPSLWMSTVVLGASYREPPFDTQPSLQSLSRVEFTVQDPDDPTDYISLIEIVSFLRLPSLRHLSMDKVKDGPYANGELPKVRAAHFNMKDAVGTSPIETLNLYTQCNLNFGAGLLISACANLREFVYQHENEVEEIGYRDFRVRAFREPLLGQRHSLEVLHLNDKGESGVGIEEPDDADDFDPADRWFGSFAQFEKLRDLRIRAQNLLNLHPSDNHALLVLKDVLPRSLKSLHVAHCDEAHSAVLADGLLGVLSGRKELFPDLEQIYIYSAVAESSHPQPRGPHRPPADVRILAAIDQHFAPIQAMCKRVGIAFNLSLRDDYKIVYLGGSV</sequence>
<reference evidence="4" key="1">
    <citation type="journal article" date="2016" name="Genome Announc.">
        <title>Draft genome sequences of fungus Aspergillus calidoustus.</title>
        <authorList>
            <person name="Horn F."/>
            <person name="Linde J."/>
            <person name="Mattern D.J."/>
            <person name="Walther G."/>
            <person name="Guthke R."/>
            <person name="Scherlach K."/>
            <person name="Martin K."/>
            <person name="Brakhage A.A."/>
            <person name="Petzke L."/>
            <person name="Valiante V."/>
        </authorList>
    </citation>
    <scope>NUCLEOTIDE SEQUENCE [LARGE SCALE GENOMIC DNA]</scope>
    <source>
        <strain evidence="4">SF006504</strain>
    </source>
</reference>
<dbReference type="InterPro" id="IPR056867">
    <property type="entry name" value="LRR_15"/>
</dbReference>
<dbReference type="AlphaFoldDB" id="A0A0U5CHT1"/>
<evidence type="ECO:0000259" key="1">
    <source>
        <dbReference type="Pfam" id="PF12937"/>
    </source>
</evidence>
<name>A0A0U5CHT1_ASPCI</name>
<keyword evidence="4" id="KW-1185">Reference proteome</keyword>
<evidence type="ECO:0000259" key="2">
    <source>
        <dbReference type="Pfam" id="PF24969"/>
    </source>
</evidence>
<dbReference type="STRING" id="454130.A0A0U5CHT1"/>
<dbReference type="OMA" id="WITRIVS"/>
<protein>
    <recommendedName>
        <fullName evidence="5">F-box domain-containing protein</fullName>
    </recommendedName>
</protein>
<dbReference type="Pfam" id="PF12937">
    <property type="entry name" value="F-box-like"/>
    <property type="match status" value="1"/>
</dbReference>
<proteinExistence type="predicted"/>
<dbReference type="OrthoDB" id="5130616at2759"/>